<dbReference type="GO" id="GO:0046872">
    <property type="term" value="F:metal ion binding"/>
    <property type="evidence" value="ECO:0007669"/>
    <property type="project" value="UniProtKB-KW"/>
</dbReference>
<evidence type="ECO:0000313" key="22">
    <source>
        <dbReference type="Ensembl" id="ENSMMOP00000018783.1"/>
    </source>
</evidence>
<accession>A0A3Q3WTY7</accession>
<evidence type="ECO:0000259" key="21">
    <source>
        <dbReference type="SMART" id="SM00237"/>
    </source>
</evidence>
<evidence type="ECO:0000256" key="18">
    <source>
        <dbReference type="ARBA" id="ARBA00023201"/>
    </source>
</evidence>
<dbReference type="FunFam" id="1.20.1420.30:FF:000001">
    <property type="entry name" value="sodium/calcium exchanger 1 isoform X1"/>
    <property type="match status" value="1"/>
</dbReference>
<dbReference type="NCBIfam" id="TIGR00845">
    <property type="entry name" value="caca"/>
    <property type="match status" value="1"/>
</dbReference>
<keyword evidence="8" id="KW-0479">Metal-binding</keyword>
<dbReference type="PANTHER" id="PTHR11878">
    <property type="entry name" value="SODIUM/CALCIUM EXCHANGER"/>
    <property type="match status" value="1"/>
</dbReference>
<evidence type="ECO:0000256" key="15">
    <source>
        <dbReference type="ARBA" id="ARBA00023065"/>
    </source>
</evidence>
<dbReference type="InterPro" id="IPR004836">
    <property type="entry name" value="Na_Ca_Ex"/>
</dbReference>
<evidence type="ECO:0000256" key="10">
    <source>
        <dbReference type="ARBA" id="ARBA00022737"/>
    </source>
</evidence>
<keyword evidence="10" id="KW-0677">Repeat</keyword>
<dbReference type="GO" id="GO:0098703">
    <property type="term" value="P:calcium ion import across plasma membrane"/>
    <property type="evidence" value="ECO:0007669"/>
    <property type="project" value="TreeGrafter"/>
</dbReference>
<keyword evidence="6" id="KW-0109">Calcium transport</keyword>
<dbReference type="GO" id="GO:0005516">
    <property type="term" value="F:calmodulin binding"/>
    <property type="evidence" value="ECO:0007669"/>
    <property type="project" value="UniProtKB-KW"/>
</dbReference>
<organism evidence="22 23">
    <name type="scientific">Mola mola</name>
    <name type="common">Ocean sunfish</name>
    <name type="synonym">Tetraodon mola</name>
    <dbReference type="NCBI Taxonomy" id="94237"/>
    <lineage>
        <taxon>Eukaryota</taxon>
        <taxon>Metazoa</taxon>
        <taxon>Chordata</taxon>
        <taxon>Craniata</taxon>
        <taxon>Vertebrata</taxon>
        <taxon>Euteleostomi</taxon>
        <taxon>Actinopterygii</taxon>
        <taxon>Neopterygii</taxon>
        <taxon>Teleostei</taxon>
        <taxon>Neoteleostei</taxon>
        <taxon>Acanthomorphata</taxon>
        <taxon>Eupercaria</taxon>
        <taxon>Tetraodontiformes</taxon>
        <taxon>Molidae</taxon>
        <taxon>Mola</taxon>
    </lineage>
</organism>
<dbReference type="AlphaFoldDB" id="A0A3Q3WTY7"/>
<dbReference type="GO" id="GO:0007154">
    <property type="term" value="P:cell communication"/>
    <property type="evidence" value="ECO:0007669"/>
    <property type="project" value="InterPro"/>
</dbReference>
<dbReference type="Gene3D" id="2.60.40.2030">
    <property type="match status" value="2"/>
</dbReference>
<dbReference type="InterPro" id="IPR003644">
    <property type="entry name" value="Calx_beta"/>
</dbReference>
<keyword evidence="13 20" id="KW-1133">Transmembrane helix</keyword>
<name>A0A3Q3WTY7_MOLML</name>
<dbReference type="SMART" id="SM00237">
    <property type="entry name" value="Calx_beta"/>
    <property type="match status" value="2"/>
</dbReference>
<evidence type="ECO:0000256" key="13">
    <source>
        <dbReference type="ARBA" id="ARBA00022989"/>
    </source>
</evidence>
<keyword evidence="23" id="KW-1185">Reference proteome</keyword>
<reference evidence="22" key="1">
    <citation type="submission" date="2025-08" db="UniProtKB">
        <authorList>
            <consortium name="Ensembl"/>
        </authorList>
    </citation>
    <scope>IDENTIFICATION</scope>
</reference>
<keyword evidence="14" id="KW-0915">Sodium</keyword>
<dbReference type="Pfam" id="PF16494">
    <property type="entry name" value="Na_Ca_ex_C"/>
    <property type="match status" value="1"/>
</dbReference>
<feature type="domain" description="Calx-beta" evidence="21">
    <location>
        <begin position="504"/>
        <end position="603"/>
    </location>
</feature>
<sequence length="888" mass="98569">MLLYKAVINDLGVFSRKLSMMPCDQKLWLSFYYCYYFFYFSGVVLPVWNPQNPSVGDKVARAIVYFVALIYMFLGMSIIADRFMSSIEVITSQEKEITIKRPNGETTTATVRIWNETVSNLTLMALGSSAPEILLSVIEVCGHGFEAGSLGPSTIVGSAAFNMFIIIALCVYVVPDGETRKIKHLRVFFVTAAWSIFAYIWLYLILSVFSPGEVALWEAVLTFLFFPLCVVQAWVADRRLLFYKYVRKRYRADKHRGIIIETEGGMDMLELDGQIALNCHVGLDGGMLEEGGAKDEEDEARRDMARTLKELKQRYPEKDMEQLIEMANYQVLMQQQKSRAFYRIQATRMMIGAGNILKKHAADQARKVVSSHETQAQEDDPHTVRIEFEPSLYQCFENCGSLKLTVARHGGDPGITVKVDYRTEDGTANAGSDYEFAEGALLFKPGETLKEITVGVIDDDIFEEDEYFYVHLSNPRVVGYPEIGTAPLDASVPPKALLGENHTATVTIYDDDHAGIFTFESASQRVSESVGVMEVKVLRTSGARGLVAVPYRTVDGTAKGGEDYELTAGKLEFQNDETMKIIEVKIIDDEEYEKNKAFTIELGEPILLEIGQKHGDSNENKPLVGAEEEEVAKMGCPSLGEHTQVEVVIEESYEFKSTVDKLIKKTNLALVVGSSSWREQFVNAVTVSAGDDDEEESGEERLPSCFDYIMHFLTVFWKVLFAFVPPTEYWNGWACFIVSISLIGVLTAVTGDLASHFGCTIGLKDSVTAVVFVALGTSVPDTFASKVAAIQDQYADASIGNVTGSNAVNVFLGIGVAWTIAAIAWQSKGKTFKVDPGNLAFSVTLFTILALLGGPRTCKMLTSLMFISLWLIYILLASLEAYCHLPMF</sequence>
<feature type="transmembrane region" description="Helical" evidence="20">
    <location>
        <begin position="60"/>
        <end position="80"/>
    </location>
</feature>
<evidence type="ECO:0000256" key="14">
    <source>
        <dbReference type="ARBA" id="ARBA00023053"/>
    </source>
</evidence>
<dbReference type="InterPro" id="IPR051171">
    <property type="entry name" value="CaCA"/>
</dbReference>
<feature type="transmembrane region" description="Helical" evidence="20">
    <location>
        <begin position="837"/>
        <end position="854"/>
    </location>
</feature>
<dbReference type="Pfam" id="PF01699">
    <property type="entry name" value="Na_Ca_ex"/>
    <property type="match status" value="2"/>
</dbReference>
<keyword evidence="15" id="KW-0406">Ion transport</keyword>
<keyword evidence="9" id="KW-0732">Signal</keyword>
<feature type="transmembrane region" description="Helical" evidence="20">
    <location>
        <begin position="761"/>
        <end position="779"/>
    </location>
</feature>
<dbReference type="FunFam" id="2.60.40.2030:FF:000024">
    <property type="entry name" value="sodium/calcium exchanger 1-like"/>
    <property type="match status" value="1"/>
</dbReference>
<keyword evidence="11" id="KW-0106">Calcium</keyword>
<evidence type="ECO:0000256" key="2">
    <source>
        <dbReference type="ARBA" id="ARBA00007489"/>
    </source>
</evidence>
<feature type="transmembrane region" description="Helical" evidence="20">
    <location>
        <begin position="155"/>
        <end position="175"/>
    </location>
</feature>
<feature type="transmembrane region" description="Helical" evidence="20">
    <location>
        <begin position="730"/>
        <end position="749"/>
    </location>
</feature>
<comment type="subcellular location">
    <subcellularLocation>
        <location evidence="1">Cell membrane</location>
        <topology evidence="1">Multi-pass membrane protein</topology>
    </subcellularLocation>
</comment>
<keyword evidence="4" id="KW-0050">Antiport</keyword>
<evidence type="ECO:0000256" key="4">
    <source>
        <dbReference type="ARBA" id="ARBA00022449"/>
    </source>
</evidence>
<keyword evidence="7 20" id="KW-0812">Transmembrane</keyword>
<dbReference type="Pfam" id="PF03160">
    <property type="entry name" value="Calx-beta"/>
    <property type="match status" value="1"/>
</dbReference>
<comment type="similarity">
    <text evidence="2">Belongs to the Ca(2+):cation antiporter (CaCA) (TC 2.A.19) family. SLC8 subfamily.</text>
</comment>
<comment type="catalytic activity">
    <reaction evidence="19">
        <text>Ca(2+)(in) + 3 Na(+)(out) = Ca(2+)(out) + 3 Na(+)(in)</text>
        <dbReference type="Rhea" id="RHEA:69955"/>
        <dbReference type="ChEBI" id="CHEBI:29101"/>
        <dbReference type="ChEBI" id="CHEBI:29108"/>
    </reaction>
</comment>
<evidence type="ECO:0000256" key="17">
    <source>
        <dbReference type="ARBA" id="ARBA00023180"/>
    </source>
</evidence>
<feature type="transmembrane region" description="Helical" evidence="20">
    <location>
        <begin position="860"/>
        <end position="883"/>
    </location>
</feature>
<evidence type="ECO:0000256" key="1">
    <source>
        <dbReference type="ARBA" id="ARBA00004651"/>
    </source>
</evidence>
<evidence type="ECO:0000256" key="7">
    <source>
        <dbReference type="ARBA" id="ARBA00022692"/>
    </source>
</evidence>
<evidence type="ECO:0000256" key="11">
    <source>
        <dbReference type="ARBA" id="ARBA00022837"/>
    </source>
</evidence>
<evidence type="ECO:0000256" key="5">
    <source>
        <dbReference type="ARBA" id="ARBA00022475"/>
    </source>
</evidence>
<dbReference type="GO" id="GO:0098794">
    <property type="term" value="C:postsynapse"/>
    <property type="evidence" value="ECO:0007669"/>
    <property type="project" value="TreeGrafter"/>
</dbReference>
<reference evidence="22" key="2">
    <citation type="submission" date="2025-09" db="UniProtKB">
        <authorList>
            <consortium name="Ensembl"/>
        </authorList>
    </citation>
    <scope>IDENTIFICATION</scope>
</reference>
<feature type="transmembrane region" description="Helical" evidence="20">
    <location>
        <begin position="187"/>
        <end position="209"/>
    </location>
</feature>
<dbReference type="SUPFAM" id="SSF141072">
    <property type="entry name" value="CalX-like"/>
    <property type="match status" value="2"/>
</dbReference>
<evidence type="ECO:0000256" key="6">
    <source>
        <dbReference type="ARBA" id="ARBA00022568"/>
    </source>
</evidence>
<dbReference type="InterPro" id="IPR004837">
    <property type="entry name" value="NaCa_Exmemb"/>
</dbReference>
<dbReference type="PRINTS" id="PR01259">
    <property type="entry name" value="NACAEXCHNGR"/>
</dbReference>
<evidence type="ECO:0000256" key="20">
    <source>
        <dbReference type="SAM" id="Phobius"/>
    </source>
</evidence>
<dbReference type="OMA" id="IAKMGCP"/>
<proteinExistence type="inferred from homology"/>
<dbReference type="GO" id="GO:0030424">
    <property type="term" value="C:axon"/>
    <property type="evidence" value="ECO:0007669"/>
    <property type="project" value="TreeGrafter"/>
</dbReference>
<feature type="transmembrane region" description="Helical" evidence="20">
    <location>
        <begin position="27"/>
        <end position="48"/>
    </location>
</feature>
<evidence type="ECO:0000256" key="12">
    <source>
        <dbReference type="ARBA" id="ARBA00022860"/>
    </source>
</evidence>
<feature type="domain" description="Calx-beta" evidence="21">
    <location>
        <begin position="373"/>
        <end position="473"/>
    </location>
</feature>
<feature type="transmembrane region" description="Helical" evidence="20">
    <location>
        <begin position="215"/>
        <end position="235"/>
    </location>
</feature>
<protein>
    <recommendedName>
        <fullName evidence="21">Calx-beta domain-containing protein</fullName>
    </recommendedName>
</protein>
<dbReference type="InterPro" id="IPR038081">
    <property type="entry name" value="CalX-like_sf"/>
</dbReference>
<evidence type="ECO:0000256" key="9">
    <source>
        <dbReference type="ARBA" id="ARBA00022729"/>
    </source>
</evidence>
<dbReference type="Proteomes" id="UP000261620">
    <property type="component" value="Unplaced"/>
</dbReference>
<evidence type="ECO:0000256" key="8">
    <source>
        <dbReference type="ARBA" id="ARBA00022723"/>
    </source>
</evidence>
<dbReference type="InterPro" id="IPR032452">
    <property type="entry name" value="Na_Ca_Ex_C-exten"/>
</dbReference>
<dbReference type="PANTHER" id="PTHR11878:SF26">
    <property type="entry name" value="SODIUM_CALCIUM EXCHANGER 4 ISOFORM B"/>
    <property type="match status" value="1"/>
</dbReference>
<dbReference type="FunFam" id="1.20.1420.30:FF:000003">
    <property type="entry name" value="sodium/calcium exchanger 1 isoform X1"/>
    <property type="match status" value="1"/>
</dbReference>
<evidence type="ECO:0000256" key="16">
    <source>
        <dbReference type="ARBA" id="ARBA00023136"/>
    </source>
</evidence>
<keyword evidence="3" id="KW-0813">Transport</keyword>
<dbReference type="Ensembl" id="ENSMMOT00000019091.1">
    <property type="protein sequence ID" value="ENSMMOP00000018783.1"/>
    <property type="gene ID" value="ENSMMOG00000014223.1"/>
</dbReference>
<evidence type="ECO:0000256" key="19">
    <source>
        <dbReference type="ARBA" id="ARBA00033667"/>
    </source>
</evidence>
<keyword evidence="12" id="KW-0112">Calmodulin-binding</keyword>
<feature type="transmembrane region" description="Helical" evidence="20">
    <location>
        <begin position="807"/>
        <end position="825"/>
    </location>
</feature>
<evidence type="ECO:0000313" key="23">
    <source>
        <dbReference type="Proteomes" id="UP000261620"/>
    </source>
</evidence>
<evidence type="ECO:0000256" key="3">
    <source>
        <dbReference type="ARBA" id="ARBA00022448"/>
    </source>
</evidence>
<dbReference type="STRING" id="94237.ENSMMOP00000018783"/>
<keyword evidence="17" id="KW-0325">Glycoprotein</keyword>
<keyword evidence="16 20" id="KW-0472">Membrane</keyword>
<dbReference type="Gene3D" id="1.20.1420.30">
    <property type="entry name" value="NCX, central ion-binding region"/>
    <property type="match status" value="2"/>
</dbReference>
<dbReference type="GO" id="GO:0005432">
    <property type="term" value="F:calcium:sodium antiporter activity"/>
    <property type="evidence" value="ECO:0007669"/>
    <property type="project" value="InterPro"/>
</dbReference>
<dbReference type="GO" id="GO:0042383">
    <property type="term" value="C:sarcolemma"/>
    <property type="evidence" value="ECO:0007669"/>
    <property type="project" value="TreeGrafter"/>
</dbReference>
<keyword evidence="5" id="KW-1003">Cell membrane</keyword>
<keyword evidence="18" id="KW-0739">Sodium transport</keyword>
<dbReference type="InterPro" id="IPR044880">
    <property type="entry name" value="NCX_ion-bd_dom_sf"/>
</dbReference>